<keyword evidence="4" id="KW-0548">Nucleotidyltransferase</keyword>
<dbReference type="GO" id="GO:0009360">
    <property type="term" value="C:DNA polymerase III complex"/>
    <property type="evidence" value="ECO:0007669"/>
    <property type="project" value="InterPro"/>
</dbReference>
<evidence type="ECO:0000256" key="6">
    <source>
        <dbReference type="ARBA" id="ARBA00022932"/>
    </source>
</evidence>
<reference evidence="10" key="1">
    <citation type="submission" date="2016-10" db="EMBL/GenBank/DDBJ databases">
        <authorList>
            <person name="Varghese N."/>
            <person name="Submissions S."/>
        </authorList>
    </citation>
    <scope>NUCLEOTIDE SEQUENCE [LARGE SCALE GENOMIC DNA]</scope>
    <source>
        <strain evidence="10">S7</strain>
    </source>
</reference>
<dbReference type="Proteomes" id="UP000198892">
    <property type="component" value="Unassembled WGS sequence"/>
</dbReference>
<dbReference type="PANTHER" id="PTHR11669">
    <property type="entry name" value="REPLICATION FACTOR C / DNA POLYMERASE III GAMMA-TAU SUBUNIT"/>
    <property type="match status" value="1"/>
</dbReference>
<dbReference type="SUPFAM" id="SSF52540">
    <property type="entry name" value="P-loop containing nucleoside triphosphate hydrolases"/>
    <property type="match status" value="1"/>
</dbReference>
<evidence type="ECO:0000256" key="4">
    <source>
        <dbReference type="ARBA" id="ARBA00022695"/>
    </source>
</evidence>
<evidence type="ECO:0000313" key="10">
    <source>
        <dbReference type="Proteomes" id="UP000198892"/>
    </source>
</evidence>
<dbReference type="EMBL" id="FOXD01000021">
    <property type="protein sequence ID" value="SFQ21260.1"/>
    <property type="molecule type" value="Genomic_DNA"/>
</dbReference>
<dbReference type="FunFam" id="3.40.50.300:FF:001255">
    <property type="entry name" value="DNA polymerase III subunit delta"/>
    <property type="match status" value="1"/>
</dbReference>
<dbReference type="InterPro" id="IPR004622">
    <property type="entry name" value="DNA_pol_HolB"/>
</dbReference>
<dbReference type="RefSeq" id="WP_093338738.1">
    <property type="nucleotide sequence ID" value="NZ_FOXD01000021.1"/>
</dbReference>
<evidence type="ECO:0000256" key="5">
    <source>
        <dbReference type="ARBA" id="ARBA00022705"/>
    </source>
</evidence>
<comment type="catalytic activity">
    <reaction evidence="7">
        <text>DNA(n) + a 2'-deoxyribonucleoside 5'-triphosphate = DNA(n+1) + diphosphate</text>
        <dbReference type="Rhea" id="RHEA:22508"/>
        <dbReference type="Rhea" id="RHEA-COMP:17339"/>
        <dbReference type="Rhea" id="RHEA-COMP:17340"/>
        <dbReference type="ChEBI" id="CHEBI:33019"/>
        <dbReference type="ChEBI" id="CHEBI:61560"/>
        <dbReference type="ChEBI" id="CHEBI:173112"/>
        <dbReference type="EC" id="2.7.7.7"/>
    </reaction>
</comment>
<dbReference type="Gene3D" id="3.40.50.300">
    <property type="entry name" value="P-loop containing nucleotide triphosphate hydrolases"/>
    <property type="match status" value="1"/>
</dbReference>
<gene>
    <name evidence="9" type="ORF">SAMN05518683_12156</name>
</gene>
<keyword evidence="3" id="KW-0808">Transferase</keyword>
<evidence type="ECO:0000259" key="8">
    <source>
        <dbReference type="Pfam" id="PF09115"/>
    </source>
</evidence>
<dbReference type="AlphaFoldDB" id="A0A1I5WNJ9"/>
<evidence type="ECO:0000313" key="9">
    <source>
        <dbReference type="EMBL" id="SFQ21260.1"/>
    </source>
</evidence>
<keyword evidence="10" id="KW-1185">Reference proteome</keyword>
<dbReference type="InterPro" id="IPR027417">
    <property type="entry name" value="P-loop_NTPase"/>
</dbReference>
<dbReference type="OrthoDB" id="9810148at2"/>
<evidence type="ECO:0000256" key="3">
    <source>
        <dbReference type="ARBA" id="ARBA00022679"/>
    </source>
</evidence>
<evidence type="ECO:0000256" key="7">
    <source>
        <dbReference type="ARBA" id="ARBA00049244"/>
    </source>
</evidence>
<dbReference type="GO" id="GO:0006261">
    <property type="term" value="P:DNA-templated DNA replication"/>
    <property type="evidence" value="ECO:0007669"/>
    <property type="project" value="TreeGrafter"/>
</dbReference>
<dbReference type="GO" id="GO:0008408">
    <property type="term" value="F:3'-5' exonuclease activity"/>
    <property type="evidence" value="ECO:0007669"/>
    <property type="project" value="InterPro"/>
</dbReference>
<dbReference type="GO" id="GO:0003677">
    <property type="term" value="F:DNA binding"/>
    <property type="evidence" value="ECO:0007669"/>
    <property type="project" value="InterPro"/>
</dbReference>
<dbReference type="InterPro" id="IPR015199">
    <property type="entry name" value="DNA_pol_III_delta_C"/>
</dbReference>
<dbReference type="Gene3D" id="1.20.272.10">
    <property type="match status" value="1"/>
</dbReference>
<feature type="domain" description="DNA polymerase III delta subunit C-terminal" evidence="8">
    <location>
        <begin position="250"/>
        <end position="325"/>
    </location>
</feature>
<dbReference type="Pfam" id="PF09115">
    <property type="entry name" value="DNApol3-delta_C"/>
    <property type="match status" value="1"/>
</dbReference>
<evidence type="ECO:0000256" key="2">
    <source>
        <dbReference type="ARBA" id="ARBA00014363"/>
    </source>
</evidence>
<organism evidence="9 10">
    <name type="scientific">Salibacterium halotolerans</name>
    <dbReference type="NCBI Taxonomy" id="1884432"/>
    <lineage>
        <taxon>Bacteria</taxon>
        <taxon>Bacillati</taxon>
        <taxon>Bacillota</taxon>
        <taxon>Bacilli</taxon>
        <taxon>Bacillales</taxon>
        <taxon>Bacillaceae</taxon>
    </lineage>
</organism>
<accession>A0A1I5WNJ9</accession>
<protein>
    <recommendedName>
        <fullName evidence="2">DNA polymerase III subunit delta'</fullName>
        <ecNumber evidence="1">2.7.7.7</ecNumber>
    </recommendedName>
</protein>
<dbReference type="InterPro" id="IPR050238">
    <property type="entry name" value="DNA_Rep/Repair_Clamp_Loader"/>
</dbReference>
<dbReference type="GO" id="GO:0003887">
    <property type="term" value="F:DNA-directed DNA polymerase activity"/>
    <property type="evidence" value="ECO:0007669"/>
    <property type="project" value="UniProtKB-KW"/>
</dbReference>
<dbReference type="EC" id="2.7.7.7" evidence="1"/>
<dbReference type="NCBIfam" id="TIGR00678">
    <property type="entry name" value="holB"/>
    <property type="match status" value="1"/>
</dbReference>
<proteinExistence type="predicted"/>
<sequence>MDWNRMIEDQPFVMTMLKQSMEKDRLAHAYIFEGMRGAGKKDAAWLTAQSLFCPHRENAAPCGTCRECRRIEHGNHPDIIVVEPDGASIKKAQVEALQKELTYKGMETAFKIYIINDADRMTAGAANSLLKFLEEPESPILALLLTENVHFMLDTILSRAQKLSFAPPSPEKRARTYREEGASETAAPLLARLPDEAAGSYQGEATDWIVQGRALVIQLVEEVHSRPHQVLLTLQEKWLAHFKDREELDIGLDLLLFWYRDLLTVKHNGRDLAYPDQRETMEKQGLQMPETKIARILQLILDAKRKLRANVNAQLLMEHLLLRLQEGS</sequence>
<dbReference type="Pfam" id="PF13177">
    <property type="entry name" value="DNA_pol3_delta2"/>
    <property type="match status" value="1"/>
</dbReference>
<dbReference type="NCBIfam" id="NF005972">
    <property type="entry name" value="PRK08058.1"/>
    <property type="match status" value="1"/>
</dbReference>
<evidence type="ECO:0000256" key="1">
    <source>
        <dbReference type="ARBA" id="ARBA00012417"/>
    </source>
</evidence>
<keyword evidence="6" id="KW-0239">DNA-directed DNA polymerase</keyword>
<dbReference type="PANTHER" id="PTHR11669:SF8">
    <property type="entry name" value="DNA POLYMERASE III SUBUNIT DELTA"/>
    <property type="match status" value="1"/>
</dbReference>
<dbReference type="STRING" id="1884432.SAMN05518683_12156"/>
<name>A0A1I5WNJ9_9BACI</name>
<keyword evidence="5" id="KW-0235">DNA replication</keyword>